<feature type="transmembrane region" description="Helical" evidence="1">
    <location>
        <begin position="7"/>
        <end position="30"/>
    </location>
</feature>
<dbReference type="RefSeq" id="WP_144301653.1">
    <property type="nucleotide sequence ID" value="NZ_QMIE01000002.1"/>
</dbReference>
<evidence type="ECO:0000313" key="3">
    <source>
        <dbReference type="EMBL" id="TVM19295.1"/>
    </source>
</evidence>
<dbReference type="Pfam" id="PF21537">
    <property type="entry name" value="DUF1980_C"/>
    <property type="match status" value="1"/>
</dbReference>
<dbReference type="OrthoDB" id="5420656at2"/>
<feature type="transmembrane region" description="Helical" evidence="1">
    <location>
        <begin position="69"/>
        <end position="89"/>
    </location>
</feature>
<keyword evidence="1" id="KW-0472">Membrane</keyword>
<reference evidence="3 4" key="1">
    <citation type="submission" date="2018-06" db="EMBL/GenBank/DDBJ databases">
        <title>Complete genome of Desulfovibrio indonesiensis P37SLT.</title>
        <authorList>
            <person name="Crispim J.S."/>
            <person name="Vidigal P.M.P."/>
            <person name="Silva L.C.F."/>
            <person name="Laguardia C.N."/>
            <person name="Araujo L.C."/>
            <person name="Dias R.S."/>
            <person name="Sousa M.P."/>
            <person name="Paula S.O."/>
            <person name="Silva C."/>
        </authorList>
    </citation>
    <scope>NUCLEOTIDE SEQUENCE [LARGE SCALE GENOMIC DNA]</scope>
    <source>
        <strain evidence="3 4">P37SLT</strain>
    </source>
</reference>
<gene>
    <name evidence="3" type="ORF">DPQ33_02740</name>
</gene>
<dbReference type="InterPro" id="IPR048447">
    <property type="entry name" value="DUF1980_C"/>
</dbReference>
<accession>A0A7M3MIS4</accession>
<comment type="caution">
    <text evidence="3">The sequence shown here is derived from an EMBL/GenBank/DDBJ whole genome shotgun (WGS) entry which is preliminary data.</text>
</comment>
<dbReference type="AlphaFoldDB" id="A0A7M3MIS4"/>
<dbReference type="EMBL" id="QMIE01000002">
    <property type="protein sequence ID" value="TVM19295.1"/>
    <property type="molecule type" value="Genomic_DNA"/>
</dbReference>
<dbReference type="Proteomes" id="UP000448292">
    <property type="component" value="Unassembled WGS sequence"/>
</dbReference>
<protein>
    <recommendedName>
        <fullName evidence="2">DUF1980 domain-containing protein</fullName>
    </recommendedName>
</protein>
<keyword evidence="1" id="KW-0812">Transmembrane</keyword>
<evidence type="ECO:0000259" key="2">
    <source>
        <dbReference type="Pfam" id="PF21537"/>
    </source>
</evidence>
<name>A0A7M3MIS4_9BACT</name>
<keyword evidence="4" id="KW-1185">Reference proteome</keyword>
<feature type="domain" description="DUF1980" evidence="2">
    <location>
        <begin position="156"/>
        <end position="224"/>
    </location>
</feature>
<proteinExistence type="predicted"/>
<evidence type="ECO:0000313" key="4">
    <source>
        <dbReference type="Proteomes" id="UP000448292"/>
    </source>
</evidence>
<feature type="transmembrane region" description="Helical" evidence="1">
    <location>
        <begin position="36"/>
        <end position="57"/>
    </location>
</feature>
<organism evidence="3 4">
    <name type="scientific">Oceanidesulfovibrio indonesiensis</name>
    <dbReference type="NCBI Taxonomy" id="54767"/>
    <lineage>
        <taxon>Bacteria</taxon>
        <taxon>Pseudomonadati</taxon>
        <taxon>Thermodesulfobacteriota</taxon>
        <taxon>Desulfovibrionia</taxon>
        <taxon>Desulfovibrionales</taxon>
        <taxon>Desulfovibrionaceae</taxon>
        <taxon>Oceanidesulfovibrio</taxon>
    </lineage>
</organism>
<evidence type="ECO:0000256" key="1">
    <source>
        <dbReference type="SAM" id="Phobius"/>
    </source>
</evidence>
<sequence>MSALARLLQACLVAATGAFMLMLAASPIYWRFLNPKYAWLTLSAGGIIALLALAVLLDRSRTVRASEAAGLVVFLLLAGTAVTLPNPFYDVVPSGLSGEEYAEWTTPGFDGAAERATPAFDDAQETTDSKIVLDGVAFTKINVAELLTAEQDQRARAGDAFVVQGQVARTPELDAAGYIAVTRLFIVCCFADAAGVAYLVDVNDPQQFPPGSWVHAAGTLAPASGLPDKIPLSVPGALSAMAGDTFVLTGHRVALGPMPDIPFLFEVRYQEPYAY</sequence>
<keyword evidence="1" id="KW-1133">Transmembrane helix</keyword>